<protein>
    <recommendedName>
        <fullName evidence="3">Ammonia monooxygenase</fullName>
    </recommendedName>
</protein>
<organism evidence="1 2">
    <name type="scientific">Fibrisoma limi BUZ 3</name>
    <dbReference type="NCBI Taxonomy" id="1185876"/>
    <lineage>
        <taxon>Bacteria</taxon>
        <taxon>Pseudomonadati</taxon>
        <taxon>Bacteroidota</taxon>
        <taxon>Cytophagia</taxon>
        <taxon>Cytophagales</taxon>
        <taxon>Spirosomataceae</taxon>
        <taxon>Fibrisoma</taxon>
    </lineage>
</organism>
<dbReference type="OrthoDB" id="5196042at2"/>
<dbReference type="STRING" id="1185876.BN8_03676"/>
<dbReference type="Pfam" id="PF20137">
    <property type="entry name" value="BubE"/>
    <property type="match status" value="1"/>
</dbReference>
<gene>
    <name evidence="1" type="ORF">BN8_03676</name>
</gene>
<dbReference type="EMBL" id="CAIT01000007">
    <property type="protein sequence ID" value="CCH54500.1"/>
    <property type="molecule type" value="Genomic_DNA"/>
</dbReference>
<sequence>MAKLMEIINGKTFSHIFFCPGCQCGHGVNVKPDNQAPVWTLVGTLDNPTVQPSIRVQSGNEHGPTVCHSFITDGKIQFLSDCTHALAGQTVELPDMDD</sequence>
<proteinExistence type="predicted"/>
<dbReference type="Proteomes" id="UP000009309">
    <property type="component" value="Unassembled WGS sequence"/>
</dbReference>
<evidence type="ECO:0000313" key="2">
    <source>
        <dbReference type="Proteomes" id="UP000009309"/>
    </source>
</evidence>
<accession>I2GKS4</accession>
<reference evidence="1 2" key="1">
    <citation type="journal article" date="2012" name="J. Bacteriol.">
        <title>Genome Sequence of the Filamentous Bacterium Fibrisoma limi BUZ 3T.</title>
        <authorList>
            <person name="Filippini M."/>
            <person name="Qi W."/>
            <person name="Jaenicke S."/>
            <person name="Goesmann A."/>
            <person name="Smits T.H."/>
            <person name="Bagheri H.C."/>
        </authorList>
    </citation>
    <scope>NUCLEOTIDE SEQUENCE [LARGE SCALE GENOMIC DNA]</scope>
    <source>
        <strain evidence="2">BUZ 3T</strain>
    </source>
</reference>
<keyword evidence="2" id="KW-1185">Reference proteome</keyword>
<comment type="caution">
    <text evidence="1">The sequence shown here is derived from an EMBL/GenBank/DDBJ whole genome shotgun (WGS) entry which is preliminary data.</text>
</comment>
<dbReference type="eggNOG" id="ENOG5032ZJM">
    <property type="taxonomic scope" value="Bacteria"/>
</dbReference>
<evidence type="ECO:0000313" key="1">
    <source>
        <dbReference type="EMBL" id="CCH54500.1"/>
    </source>
</evidence>
<dbReference type="AlphaFoldDB" id="I2GKS4"/>
<evidence type="ECO:0008006" key="3">
    <source>
        <dbReference type="Google" id="ProtNLM"/>
    </source>
</evidence>
<name>I2GKS4_9BACT</name>
<dbReference type="RefSeq" id="WP_009283078.1">
    <property type="nucleotide sequence ID" value="NZ_CAIT01000007.1"/>
</dbReference>
<dbReference type="InterPro" id="IPR045384">
    <property type="entry name" value="DUF6527"/>
</dbReference>